<dbReference type="Gene3D" id="3.30.360.10">
    <property type="entry name" value="Dihydrodipicolinate Reductase, domain 2"/>
    <property type="match status" value="1"/>
</dbReference>
<proteinExistence type="inferred from homology"/>
<dbReference type="GO" id="GO:0000166">
    <property type="term" value="F:nucleotide binding"/>
    <property type="evidence" value="ECO:0007669"/>
    <property type="project" value="InterPro"/>
</dbReference>
<protein>
    <recommendedName>
        <fullName evidence="5">Trans-1,2-dihydrobenzene-1,2-diol dehydrogenase</fullName>
        <ecNumber evidence="4">1.1.1.179</ecNumber>
        <ecNumber evidence="3">1.3.1.20</ecNumber>
    </recommendedName>
    <alternativeName>
        <fullName evidence="8">D-xylose 1-dehydrogenase</fullName>
    </alternativeName>
    <alternativeName>
        <fullName evidence="7">D-xylose-NADP dehydrogenase</fullName>
    </alternativeName>
    <alternativeName>
        <fullName evidence="6">Dimeric dihydrodiol dehydrogenase</fullName>
    </alternativeName>
</protein>
<dbReference type="SUPFAM" id="SSF51735">
    <property type="entry name" value="NAD(P)-binding Rossmann-fold domains"/>
    <property type="match status" value="1"/>
</dbReference>
<evidence type="ECO:0000259" key="12">
    <source>
        <dbReference type="Pfam" id="PF22725"/>
    </source>
</evidence>
<evidence type="ECO:0000256" key="9">
    <source>
        <dbReference type="ARBA" id="ARBA00047423"/>
    </source>
</evidence>
<evidence type="ECO:0000256" key="5">
    <source>
        <dbReference type="ARBA" id="ARBA00040603"/>
    </source>
</evidence>
<keyword evidence="2" id="KW-0560">Oxidoreductase</keyword>
<evidence type="ECO:0000313" key="13">
    <source>
        <dbReference type="EMBL" id="CAD7638547.1"/>
    </source>
</evidence>
<evidence type="ECO:0000256" key="8">
    <source>
        <dbReference type="ARBA" id="ARBA00043025"/>
    </source>
</evidence>
<dbReference type="PANTHER" id="PTHR22604">
    <property type="entry name" value="OXIDOREDUCTASES"/>
    <property type="match status" value="1"/>
</dbReference>
<evidence type="ECO:0000259" key="11">
    <source>
        <dbReference type="Pfam" id="PF01408"/>
    </source>
</evidence>
<organism evidence="13">
    <name type="scientific">Medioppia subpectinata</name>
    <dbReference type="NCBI Taxonomy" id="1979941"/>
    <lineage>
        <taxon>Eukaryota</taxon>
        <taxon>Metazoa</taxon>
        <taxon>Ecdysozoa</taxon>
        <taxon>Arthropoda</taxon>
        <taxon>Chelicerata</taxon>
        <taxon>Arachnida</taxon>
        <taxon>Acari</taxon>
        <taxon>Acariformes</taxon>
        <taxon>Sarcoptiformes</taxon>
        <taxon>Oribatida</taxon>
        <taxon>Brachypylina</taxon>
        <taxon>Oppioidea</taxon>
        <taxon>Oppiidae</taxon>
        <taxon>Medioppia</taxon>
    </lineage>
</organism>
<evidence type="ECO:0000256" key="2">
    <source>
        <dbReference type="ARBA" id="ARBA00023002"/>
    </source>
</evidence>
<dbReference type="Proteomes" id="UP000759131">
    <property type="component" value="Unassembled WGS sequence"/>
</dbReference>
<comment type="catalytic activity">
    <reaction evidence="10">
        <text>D-xylose + NADP(+) = D-xylono-1,5-lactone + NADPH + H(+)</text>
        <dbReference type="Rhea" id="RHEA:22000"/>
        <dbReference type="ChEBI" id="CHEBI:15378"/>
        <dbReference type="ChEBI" id="CHEBI:15867"/>
        <dbReference type="ChEBI" id="CHEBI:53455"/>
        <dbReference type="ChEBI" id="CHEBI:57783"/>
        <dbReference type="ChEBI" id="CHEBI:58349"/>
        <dbReference type="EC" id="1.1.1.179"/>
    </reaction>
</comment>
<dbReference type="InterPro" id="IPR050984">
    <property type="entry name" value="Gfo/Idh/MocA_domain"/>
</dbReference>
<dbReference type="InterPro" id="IPR000683">
    <property type="entry name" value="Gfo/Idh/MocA-like_OxRdtase_N"/>
</dbReference>
<dbReference type="AlphaFoldDB" id="A0A7R9LDY3"/>
<evidence type="ECO:0000256" key="4">
    <source>
        <dbReference type="ARBA" id="ARBA00038984"/>
    </source>
</evidence>
<feature type="non-terminal residue" evidence="13">
    <location>
        <position position="1"/>
    </location>
</feature>
<dbReference type="PANTHER" id="PTHR22604:SF105">
    <property type="entry name" value="TRANS-1,2-DIHYDROBENZENE-1,2-DIOL DEHYDROGENASE"/>
    <property type="match status" value="1"/>
</dbReference>
<comment type="similarity">
    <text evidence="1">Belongs to the Gfo/Idh/MocA family.</text>
</comment>
<reference evidence="13" key="1">
    <citation type="submission" date="2020-11" db="EMBL/GenBank/DDBJ databases">
        <authorList>
            <person name="Tran Van P."/>
        </authorList>
    </citation>
    <scope>NUCLEOTIDE SEQUENCE</scope>
</reference>
<dbReference type="SUPFAM" id="SSF55347">
    <property type="entry name" value="Glyceraldehyde-3-phosphate dehydrogenase-like, C-terminal domain"/>
    <property type="match status" value="1"/>
</dbReference>
<dbReference type="Gene3D" id="3.40.50.720">
    <property type="entry name" value="NAD(P)-binding Rossmann-like Domain"/>
    <property type="match status" value="1"/>
</dbReference>
<evidence type="ECO:0000256" key="7">
    <source>
        <dbReference type="ARBA" id="ARBA00042988"/>
    </source>
</evidence>
<evidence type="ECO:0000256" key="10">
    <source>
        <dbReference type="ARBA" id="ARBA00049233"/>
    </source>
</evidence>
<evidence type="ECO:0000256" key="3">
    <source>
        <dbReference type="ARBA" id="ARBA00038853"/>
    </source>
</evidence>
<feature type="domain" description="Gfo/Idh/MocA-like oxidoreductase N-terminal" evidence="11">
    <location>
        <begin position="4"/>
        <end position="121"/>
    </location>
</feature>
<dbReference type="EC" id="1.1.1.179" evidence="4"/>
<keyword evidence="14" id="KW-1185">Reference proteome</keyword>
<accession>A0A7R9LDY3</accession>
<evidence type="ECO:0000256" key="6">
    <source>
        <dbReference type="ARBA" id="ARBA00042926"/>
    </source>
</evidence>
<evidence type="ECO:0000256" key="1">
    <source>
        <dbReference type="ARBA" id="ARBA00010928"/>
    </source>
</evidence>
<gene>
    <name evidence="13" type="ORF">OSB1V03_LOCUS17436</name>
</gene>
<sequence>MATRWGIISAGKISHDFVSALRTLPADEHQLVAVAARDLKSAQEFARIHGIPKAYGSYEELARDPNVEVVYVGTIHPHHLSAAKLVLSHGKHVLVEKPLTLNLKGTQELIAISRSHNLFLMEALWSRFLPSYDFVMNAIKTGVIGQVYHVEVNFGMQIGEVDRVARKELGGGTLVDIGIYALNVVLMAFGGEQPLDVKAVGHLNQHGVDESVSAVFKYSDGRTATIATSARVKLPCEAHIVGTKGTIKIPFPFWCADKVYLNDVKYEFDFPPAAEVCNFWNSSGLRYEAVEVRRCLTSGRTESEVMPHEASRGLARLMDEIKRQVGVKYDVDE</sequence>
<name>A0A7R9LDY3_9ACAR</name>
<evidence type="ECO:0000313" key="14">
    <source>
        <dbReference type="Proteomes" id="UP000759131"/>
    </source>
</evidence>
<dbReference type="GO" id="GO:0047115">
    <property type="term" value="F:trans-1,2-dihydrobenzene-1,2-diol dehydrogenase activity"/>
    <property type="evidence" value="ECO:0007669"/>
    <property type="project" value="UniProtKB-EC"/>
</dbReference>
<dbReference type="OrthoDB" id="2129491at2759"/>
<dbReference type="Pfam" id="PF01408">
    <property type="entry name" value="GFO_IDH_MocA"/>
    <property type="match status" value="1"/>
</dbReference>
<feature type="domain" description="GFO/IDH/MocA-like oxidoreductase" evidence="12">
    <location>
        <begin position="137"/>
        <end position="247"/>
    </location>
</feature>
<dbReference type="EMBL" id="OC875575">
    <property type="protein sequence ID" value="CAD7638547.1"/>
    <property type="molecule type" value="Genomic_DNA"/>
</dbReference>
<dbReference type="InterPro" id="IPR036291">
    <property type="entry name" value="NAD(P)-bd_dom_sf"/>
</dbReference>
<dbReference type="InterPro" id="IPR055170">
    <property type="entry name" value="GFO_IDH_MocA-like_dom"/>
</dbReference>
<dbReference type="EC" id="1.3.1.20" evidence="3"/>
<comment type="catalytic activity">
    <reaction evidence="9">
        <text>(1R,2R)-1,2-dihydrobenzene-1,2-diol + NADP(+) = catechol + NADPH + H(+)</text>
        <dbReference type="Rhea" id="RHEA:16729"/>
        <dbReference type="ChEBI" id="CHEBI:10702"/>
        <dbReference type="ChEBI" id="CHEBI:15378"/>
        <dbReference type="ChEBI" id="CHEBI:18135"/>
        <dbReference type="ChEBI" id="CHEBI:57783"/>
        <dbReference type="ChEBI" id="CHEBI:58349"/>
        <dbReference type="EC" id="1.3.1.20"/>
    </reaction>
</comment>
<dbReference type="Pfam" id="PF22725">
    <property type="entry name" value="GFO_IDH_MocA_C3"/>
    <property type="match status" value="1"/>
</dbReference>
<dbReference type="EMBL" id="CAJPIZ010021000">
    <property type="protein sequence ID" value="CAG2117483.1"/>
    <property type="molecule type" value="Genomic_DNA"/>
</dbReference>
<dbReference type="GO" id="GO:0047837">
    <property type="term" value="F:D-xylose 1-dehydrogenase (NADP+) activity"/>
    <property type="evidence" value="ECO:0007669"/>
    <property type="project" value="UniProtKB-EC"/>
</dbReference>